<dbReference type="InterPro" id="IPR001387">
    <property type="entry name" value="Cro/C1-type_HTH"/>
</dbReference>
<evidence type="ECO:0000313" key="5">
    <source>
        <dbReference type="EMBL" id="HHE07941.1"/>
    </source>
</evidence>
<dbReference type="PROSITE" id="PS50943">
    <property type="entry name" value="HTH_CROC1"/>
    <property type="match status" value="1"/>
</dbReference>
<dbReference type="PANTHER" id="PTHR36511">
    <property type="entry name" value="MERR FAMILY BACTERIAL REGULATORY PROTEIN"/>
    <property type="match status" value="1"/>
</dbReference>
<dbReference type="PANTHER" id="PTHR36511:SF3">
    <property type="entry name" value="ANTITOXIN HIGA-2"/>
    <property type="match status" value="1"/>
</dbReference>
<dbReference type="SUPFAM" id="SSF47413">
    <property type="entry name" value="lambda repressor-like DNA-binding domains"/>
    <property type="match status" value="1"/>
</dbReference>
<name>A0A7C5DDC6_9CHLB</name>
<dbReference type="EMBL" id="DRSK01000200">
    <property type="protein sequence ID" value="HHE07941.1"/>
    <property type="molecule type" value="Genomic_DNA"/>
</dbReference>
<dbReference type="Proteomes" id="UP000886059">
    <property type="component" value="Unassembled WGS sequence"/>
</dbReference>
<keyword evidence="3" id="KW-0804">Transcription</keyword>
<reference evidence="5" key="1">
    <citation type="journal article" date="2020" name="mSystems">
        <title>Genome- and Community-Level Interaction Insights into Carbon Utilization and Element Cycling Functions of Hydrothermarchaeota in Hydrothermal Sediment.</title>
        <authorList>
            <person name="Zhou Z."/>
            <person name="Liu Y."/>
            <person name="Xu W."/>
            <person name="Pan J."/>
            <person name="Luo Z.H."/>
            <person name="Li M."/>
        </authorList>
    </citation>
    <scope>NUCLEOTIDE SEQUENCE [LARGE SCALE GENOMIC DNA]</scope>
    <source>
        <strain evidence="5">HyVt-628</strain>
    </source>
</reference>
<evidence type="ECO:0000259" key="4">
    <source>
        <dbReference type="PROSITE" id="PS50943"/>
    </source>
</evidence>
<keyword evidence="1" id="KW-0805">Transcription regulation</keyword>
<dbReference type="GO" id="GO:0003677">
    <property type="term" value="F:DNA binding"/>
    <property type="evidence" value="ECO:0007669"/>
    <property type="project" value="UniProtKB-KW"/>
</dbReference>
<feature type="domain" description="HTH cro/C1-type" evidence="4">
    <location>
        <begin position="52"/>
        <end position="96"/>
    </location>
</feature>
<protein>
    <submittedName>
        <fullName evidence="5">DNA-binding transcriptional regulator</fullName>
    </submittedName>
</protein>
<dbReference type="InterPro" id="IPR010982">
    <property type="entry name" value="Lambda_DNA-bd_dom_sf"/>
</dbReference>
<accession>A0A7C5DDC6</accession>
<dbReference type="Pfam" id="PF01381">
    <property type="entry name" value="HTH_3"/>
    <property type="match status" value="1"/>
</dbReference>
<keyword evidence="2 5" id="KW-0238">DNA-binding</keyword>
<evidence type="ECO:0000256" key="1">
    <source>
        <dbReference type="ARBA" id="ARBA00023015"/>
    </source>
</evidence>
<proteinExistence type="predicted"/>
<dbReference type="SMART" id="SM00530">
    <property type="entry name" value="HTH_XRE"/>
    <property type="match status" value="1"/>
</dbReference>
<gene>
    <name evidence="5" type="ORF">ENL01_03465</name>
</gene>
<sequence length="107" mass="11751">MKKTRTYKSDALAAIHETMSDLYASGGIDKKTMLEFDESCLTSVQELSAAEIKAIREHEAVSQTVFALYLNVSKESVSQWERGQKKPAGTTLKLLSLVKKKGLASIA</sequence>
<dbReference type="CDD" id="cd00093">
    <property type="entry name" value="HTH_XRE"/>
    <property type="match status" value="1"/>
</dbReference>
<evidence type="ECO:0000256" key="3">
    <source>
        <dbReference type="ARBA" id="ARBA00023163"/>
    </source>
</evidence>
<comment type="caution">
    <text evidence="5">The sequence shown here is derived from an EMBL/GenBank/DDBJ whole genome shotgun (WGS) entry which is preliminary data.</text>
</comment>
<dbReference type="InterPro" id="IPR052359">
    <property type="entry name" value="HTH-type_reg/antitoxin"/>
</dbReference>
<organism evidence="5">
    <name type="scientific">Chlorobaculum parvum</name>
    <dbReference type="NCBI Taxonomy" id="274539"/>
    <lineage>
        <taxon>Bacteria</taxon>
        <taxon>Pseudomonadati</taxon>
        <taxon>Chlorobiota</taxon>
        <taxon>Chlorobiia</taxon>
        <taxon>Chlorobiales</taxon>
        <taxon>Chlorobiaceae</taxon>
        <taxon>Chlorobaculum</taxon>
    </lineage>
</organism>
<evidence type="ECO:0000256" key="2">
    <source>
        <dbReference type="ARBA" id="ARBA00023125"/>
    </source>
</evidence>
<dbReference type="Gene3D" id="1.10.260.40">
    <property type="entry name" value="lambda repressor-like DNA-binding domains"/>
    <property type="match status" value="1"/>
</dbReference>
<dbReference type="AlphaFoldDB" id="A0A7C5DDC6"/>